<evidence type="ECO:0000256" key="2">
    <source>
        <dbReference type="SAM" id="Phobius"/>
    </source>
</evidence>
<evidence type="ECO:0000313" key="4">
    <source>
        <dbReference type="Proteomes" id="UP000318186"/>
    </source>
</evidence>
<feature type="region of interest" description="Disordered" evidence="1">
    <location>
        <begin position="1"/>
        <end position="21"/>
    </location>
</feature>
<keyword evidence="2" id="KW-0472">Membrane</keyword>
<proteinExistence type="predicted"/>
<evidence type="ECO:0000313" key="3">
    <source>
        <dbReference type="EMBL" id="TWG07001.1"/>
    </source>
</evidence>
<evidence type="ECO:0000256" key="1">
    <source>
        <dbReference type="SAM" id="MobiDB-lite"/>
    </source>
</evidence>
<gene>
    <name evidence="3" type="ORF">FHX80_115502</name>
</gene>
<dbReference type="EMBL" id="VIWW01000001">
    <property type="protein sequence ID" value="TWG07001.1"/>
    <property type="molecule type" value="Genomic_DNA"/>
</dbReference>
<accession>A0A561V5W6</accession>
<dbReference type="RefSeq" id="WP_208764736.1">
    <property type="nucleotide sequence ID" value="NZ_VIWW01000001.1"/>
</dbReference>
<reference evidence="3 4" key="1">
    <citation type="submission" date="2019-06" db="EMBL/GenBank/DDBJ databases">
        <title>Sequencing the genomes of 1000 actinobacteria strains.</title>
        <authorList>
            <person name="Klenk H.-P."/>
        </authorList>
    </citation>
    <scope>NUCLEOTIDE SEQUENCE [LARGE SCALE GENOMIC DNA]</scope>
    <source>
        <strain evidence="3 4">DSM 42059</strain>
    </source>
</reference>
<keyword evidence="2" id="KW-1133">Transmembrane helix</keyword>
<keyword evidence="2" id="KW-0812">Transmembrane</keyword>
<sequence>MVHEARLWAEHPDPTLDERDRGTPLVDFGQEKAFDPQGRHQWLSYLLIVTGWLLATTIAAGITRSVGRP</sequence>
<organism evidence="3 4">
    <name type="scientific">Streptomyces brevispora</name>
    <dbReference type="NCBI Taxonomy" id="887462"/>
    <lineage>
        <taxon>Bacteria</taxon>
        <taxon>Bacillati</taxon>
        <taxon>Actinomycetota</taxon>
        <taxon>Actinomycetes</taxon>
        <taxon>Kitasatosporales</taxon>
        <taxon>Streptomycetaceae</taxon>
        <taxon>Streptomyces</taxon>
    </lineage>
</organism>
<dbReference type="Proteomes" id="UP000318186">
    <property type="component" value="Unassembled WGS sequence"/>
</dbReference>
<comment type="caution">
    <text evidence="3">The sequence shown here is derived from an EMBL/GenBank/DDBJ whole genome shotgun (WGS) entry which is preliminary data.</text>
</comment>
<feature type="transmembrane region" description="Helical" evidence="2">
    <location>
        <begin position="42"/>
        <end position="63"/>
    </location>
</feature>
<name>A0A561V5W6_9ACTN</name>
<protein>
    <submittedName>
        <fullName evidence="3">Uncharacterized protein</fullName>
    </submittedName>
</protein>
<dbReference type="AlphaFoldDB" id="A0A561V5W6"/>